<organism evidence="5 6">
    <name type="scientific">Desulfomicrobium apsheronum</name>
    <dbReference type="NCBI Taxonomy" id="52560"/>
    <lineage>
        <taxon>Bacteria</taxon>
        <taxon>Pseudomonadati</taxon>
        <taxon>Thermodesulfobacteriota</taxon>
        <taxon>Desulfovibrionia</taxon>
        <taxon>Desulfovibrionales</taxon>
        <taxon>Desulfomicrobiaceae</taxon>
        <taxon>Desulfomicrobium</taxon>
    </lineage>
</organism>
<comment type="similarity">
    <text evidence="1">Belongs to the leucine-binding protein family.</text>
</comment>
<reference evidence="6" key="1">
    <citation type="submission" date="2016-10" db="EMBL/GenBank/DDBJ databases">
        <authorList>
            <person name="Varghese N."/>
            <person name="Submissions S."/>
        </authorList>
    </citation>
    <scope>NUCLEOTIDE SEQUENCE [LARGE SCALE GENOMIC DNA]</scope>
    <source>
        <strain evidence="6">DSM 5918</strain>
    </source>
</reference>
<accession>A0A1I3VJ56</accession>
<dbReference type="Gene3D" id="3.40.50.2300">
    <property type="match status" value="2"/>
</dbReference>
<protein>
    <submittedName>
        <fullName evidence="5">Amino acid/amide ABC transporter substrate-binding protein, HAAT family</fullName>
    </submittedName>
</protein>
<dbReference type="InterPro" id="IPR028082">
    <property type="entry name" value="Peripla_BP_I"/>
</dbReference>
<sequence>MKKLLALTILALVASIGTASAAYKVGLLSDLTGPTSSVGGPYADGIKAYVGWLNDNGGIDGEPVELIQVDYAYNVQQALAAYKRFTSSGIVAMQGWGTGDTEALVKFVAKDKIPVFSASYSAHLMDPAKAPYNFTAAPDYSTQGRAGLKYLRETWKEERAPKLAFVFPDNPYGSVPIPAMKEYAAELGFEIVGQENVDLKAIDATPQLLSLKKVGPDFVWTGGTTPSTAVIVKDAQKLGMTCTFLTNIWSSDENIFKLGGEAANGHYGLQGGVIYGQDVPGMALIRELTKDEPQMTHYVRGFVSAMVMCEGMKMAKAKGEVTGESIKDALETMRDFDPEGLAPAISYFADDHRPNLSVNITAFKDGKLEFVKTETLERKKEWLGH</sequence>
<gene>
    <name evidence="5" type="ORF">SAMN04488082_11046</name>
</gene>
<dbReference type="CDD" id="cd06334">
    <property type="entry name" value="PBP1_ABC_ligand_binding-like"/>
    <property type="match status" value="1"/>
</dbReference>
<proteinExistence type="inferred from homology"/>
<evidence type="ECO:0000313" key="5">
    <source>
        <dbReference type="EMBL" id="SFJ94297.1"/>
    </source>
</evidence>
<evidence type="ECO:0000259" key="4">
    <source>
        <dbReference type="Pfam" id="PF13458"/>
    </source>
</evidence>
<feature type="domain" description="Leucine-binding protein" evidence="4">
    <location>
        <begin position="23"/>
        <end position="366"/>
    </location>
</feature>
<dbReference type="EMBL" id="FORX01000010">
    <property type="protein sequence ID" value="SFJ94297.1"/>
    <property type="molecule type" value="Genomic_DNA"/>
</dbReference>
<dbReference type="Pfam" id="PF13458">
    <property type="entry name" value="Peripla_BP_6"/>
    <property type="match status" value="1"/>
</dbReference>
<dbReference type="Proteomes" id="UP000198635">
    <property type="component" value="Unassembled WGS sequence"/>
</dbReference>
<dbReference type="InterPro" id="IPR028081">
    <property type="entry name" value="Leu-bd"/>
</dbReference>
<dbReference type="AlphaFoldDB" id="A0A1I3VJ56"/>
<keyword evidence="6" id="KW-1185">Reference proteome</keyword>
<dbReference type="PANTHER" id="PTHR47235">
    <property type="entry name" value="BLR6548 PROTEIN"/>
    <property type="match status" value="1"/>
</dbReference>
<dbReference type="RefSeq" id="WP_092375217.1">
    <property type="nucleotide sequence ID" value="NZ_FORX01000010.1"/>
</dbReference>
<feature type="signal peptide" evidence="3">
    <location>
        <begin position="1"/>
        <end position="21"/>
    </location>
</feature>
<evidence type="ECO:0000313" key="6">
    <source>
        <dbReference type="Proteomes" id="UP000198635"/>
    </source>
</evidence>
<name>A0A1I3VJ56_9BACT</name>
<evidence type="ECO:0000256" key="3">
    <source>
        <dbReference type="SAM" id="SignalP"/>
    </source>
</evidence>
<dbReference type="STRING" id="52560.SAMN04488082_11046"/>
<dbReference type="SUPFAM" id="SSF53822">
    <property type="entry name" value="Periplasmic binding protein-like I"/>
    <property type="match status" value="1"/>
</dbReference>
<dbReference type="OrthoDB" id="24024at2"/>
<evidence type="ECO:0000256" key="1">
    <source>
        <dbReference type="ARBA" id="ARBA00010062"/>
    </source>
</evidence>
<evidence type="ECO:0000256" key="2">
    <source>
        <dbReference type="ARBA" id="ARBA00022729"/>
    </source>
</evidence>
<keyword evidence="2 3" id="KW-0732">Signal</keyword>
<feature type="chain" id="PRO_5011624350" evidence="3">
    <location>
        <begin position="22"/>
        <end position="385"/>
    </location>
</feature>
<dbReference type="PANTHER" id="PTHR47235:SF1">
    <property type="entry name" value="BLR6548 PROTEIN"/>
    <property type="match status" value="1"/>
</dbReference>